<evidence type="ECO:0000256" key="1">
    <source>
        <dbReference type="ARBA" id="ARBA00022618"/>
    </source>
</evidence>
<keyword evidence="1" id="KW-0132">Cell division</keyword>
<dbReference type="Gene3D" id="3.30.1120.40">
    <property type="entry name" value="Stage V sporulation protein G"/>
    <property type="match status" value="1"/>
</dbReference>
<comment type="caution">
    <text evidence="4">The sequence shown here is derived from an EMBL/GenBank/DDBJ whole genome shotgun (WGS) entry which is preliminary data.</text>
</comment>
<dbReference type="PANTHER" id="PTHR38429:SF1">
    <property type="entry name" value="SEPTATION PROTEIN SPOVG-RELATED"/>
    <property type="match status" value="1"/>
</dbReference>
<keyword evidence="3" id="KW-0131">Cell cycle</keyword>
<dbReference type="SUPFAM" id="SSF160537">
    <property type="entry name" value="SpoVG-like"/>
    <property type="match status" value="1"/>
</dbReference>
<protein>
    <submittedName>
        <fullName evidence="4">Putative septation protein SpoVG</fullName>
    </submittedName>
</protein>
<dbReference type="GO" id="GO:0000917">
    <property type="term" value="P:division septum assembly"/>
    <property type="evidence" value="ECO:0007669"/>
    <property type="project" value="UniProtKB-KW"/>
</dbReference>
<dbReference type="OrthoDB" id="9796286at2"/>
<dbReference type="EMBL" id="LITT01000010">
    <property type="protein sequence ID" value="OAA90784.1"/>
    <property type="molecule type" value="Genomic_DNA"/>
</dbReference>
<reference evidence="4 5" key="1">
    <citation type="journal article" date="2015" name="Biotechnol. Bioeng.">
        <title>Genome sequence and phenotypic characterization of Caulobacter segnis.</title>
        <authorList>
            <person name="Patel S."/>
            <person name="Fletcher B."/>
            <person name="Scott D.C."/>
            <person name="Ely B."/>
        </authorList>
    </citation>
    <scope>NUCLEOTIDE SEQUENCE [LARGE SCALE GENOMIC DNA]</scope>
    <source>
        <strain evidence="4 5">ERI-2</strain>
    </source>
</reference>
<dbReference type="AlphaFoldDB" id="A0A166RGS4"/>
<dbReference type="Pfam" id="PF04026">
    <property type="entry name" value="SpoVG"/>
    <property type="match status" value="1"/>
</dbReference>
<dbReference type="Proteomes" id="UP000077407">
    <property type="component" value="Unassembled WGS sequence"/>
</dbReference>
<dbReference type="PATRIC" id="fig|1538.10.peg.1598"/>
<evidence type="ECO:0000256" key="3">
    <source>
        <dbReference type="ARBA" id="ARBA00023306"/>
    </source>
</evidence>
<name>A0A166RGS4_9CLOT</name>
<dbReference type="RefSeq" id="WP_082848392.1">
    <property type="nucleotide sequence ID" value="NZ_LITT01000010.1"/>
</dbReference>
<dbReference type="InterPro" id="IPR007170">
    <property type="entry name" value="SpoVG"/>
</dbReference>
<dbReference type="InterPro" id="IPR036751">
    <property type="entry name" value="SpoVG_sf"/>
</dbReference>
<sequence>MRSDNTWKYQILEYQKAGSLLKDNPNSKVLAYVAVTLEDSIRLDDIRIINGSKGTFLGFPTRVRKNGLRKNIAYPISREARAAITYAVMAKYKEEDIAKESVS</sequence>
<dbReference type="GO" id="GO:0030435">
    <property type="term" value="P:sporulation resulting in formation of a cellular spore"/>
    <property type="evidence" value="ECO:0007669"/>
    <property type="project" value="InterPro"/>
</dbReference>
<dbReference type="PANTHER" id="PTHR38429">
    <property type="entry name" value="SEPTATION PROTEIN SPOVG-RELATED"/>
    <property type="match status" value="1"/>
</dbReference>
<accession>A0A166RGS4</accession>
<organism evidence="4 5">
    <name type="scientific">Clostridium ljungdahlii</name>
    <dbReference type="NCBI Taxonomy" id="1538"/>
    <lineage>
        <taxon>Bacteria</taxon>
        <taxon>Bacillati</taxon>
        <taxon>Bacillota</taxon>
        <taxon>Clostridia</taxon>
        <taxon>Eubacteriales</taxon>
        <taxon>Clostridiaceae</taxon>
        <taxon>Clostridium</taxon>
    </lineage>
</organism>
<evidence type="ECO:0000313" key="5">
    <source>
        <dbReference type="Proteomes" id="UP000077407"/>
    </source>
</evidence>
<proteinExistence type="predicted"/>
<evidence type="ECO:0000313" key="4">
    <source>
        <dbReference type="EMBL" id="OAA90784.1"/>
    </source>
</evidence>
<keyword evidence="2" id="KW-0717">Septation</keyword>
<gene>
    <name evidence="4" type="primary">spoVG_1</name>
    <name evidence="4" type="ORF">WY13_01088</name>
</gene>
<evidence type="ECO:0000256" key="2">
    <source>
        <dbReference type="ARBA" id="ARBA00023210"/>
    </source>
</evidence>